<sequence length="872" mass="96327">MWRLALFAGPAGYGKTTAMIRWYRLLEAAGERLAWLDLDDADNDPVRLGAHLLAAVESATGRSPAWSLQPAGAFGGATSSRSLVDILVSALASTEEHVTVFLDDLHLISEPSAQELILRLLARATDNVSFVVGSRGLPALALSELRLRGRLLEFTTDVLRLSASEGRTLIERQAGLSLSPEAIEALLERLQGWPAGLQLVAVSLRDCPEPDDVLRDFTGSHRHVQDYFGEAVLSALDADSRAFLLETSVLPRLCAELCGAVTGSMHSQAMLEVCEARNLFIVPLDQERRWWRYHPLFADFLLRRLAHESPAAPAALRARAAQWFAGQGDTETAIPLALDAGDWSSAAAWIASCAEELVRLSGRHATLLRWLRRLPEAHAERWPQIGLQKAWSLSFVHRFDDSKRELARLEQYCDRHPEAFTPRIRRELELQNLANAALADRVEDILERSERWLRSYPCADAFEKGVAHTALGFACKSVADYERGITELQAAWRAFLKADGHYSIAWTVMVLATLYAKQGQLEQAMAVCRRGMVHVERHLGVRSHALFMLRAQMAAMCYQRNRIDEAKGLLDSALVHLREQSSVDPLIAGYQTMARILWLEDRGADAYALLDEGMEFADASGFPRLSTELRIEQFRLALREGDSGRAQHLAQQLRCLDGAADGAEARTIARVVAWANLEARLALVDNRPEETLNAANRAIRRARSRRLAFRFLDALILRALALSALGEEREARRALHEALGLAAKERYLRVFLDEGARVKRLACSMLENLEVGAAAAAPTNPEHAFLTELVAGFGGGTTAPTAVDGERRCGELSAQELRILGLVASGQTNKAISRALLVSVGTVKWHLHNIYAKLGARNRTEAVACARVLKLL</sequence>
<dbReference type="Pfam" id="PF17874">
    <property type="entry name" value="TPR_MalT"/>
    <property type="match status" value="1"/>
</dbReference>
<evidence type="ECO:0000256" key="1">
    <source>
        <dbReference type="ARBA" id="ARBA00023015"/>
    </source>
</evidence>
<keyword evidence="2" id="KW-0238">DNA-binding</keyword>
<evidence type="ECO:0000256" key="3">
    <source>
        <dbReference type="ARBA" id="ARBA00023163"/>
    </source>
</evidence>
<dbReference type="SMART" id="SM00028">
    <property type="entry name" value="TPR"/>
    <property type="match status" value="3"/>
</dbReference>
<dbReference type="InterPro" id="IPR039420">
    <property type="entry name" value="WalR-like"/>
</dbReference>
<proteinExistence type="predicted"/>
<dbReference type="SUPFAM" id="SSF46894">
    <property type="entry name" value="C-terminal effector domain of the bipartite response regulators"/>
    <property type="match status" value="1"/>
</dbReference>
<reference evidence="5 6" key="1">
    <citation type="submission" date="2023-09" db="EMBL/GenBank/DDBJ databases">
        <authorList>
            <person name="Rey-Velasco X."/>
        </authorList>
    </citation>
    <scope>NUCLEOTIDE SEQUENCE [LARGE SCALE GENOMIC DNA]</scope>
    <source>
        <strain evidence="5 6">W345</strain>
    </source>
</reference>
<dbReference type="Gene3D" id="1.25.40.10">
    <property type="entry name" value="Tetratricopeptide repeat domain"/>
    <property type="match status" value="1"/>
</dbReference>
<name>A0ABU2WE60_9GAMM</name>
<dbReference type="PROSITE" id="PS00622">
    <property type="entry name" value="HTH_LUXR_1"/>
    <property type="match status" value="1"/>
</dbReference>
<dbReference type="RefSeq" id="WP_311363552.1">
    <property type="nucleotide sequence ID" value="NZ_JAVRIC010000002.1"/>
</dbReference>
<dbReference type="InterPro" id="IPR016032">
    <property type="entry name" value="Sig_transdc_resp-reg_C-effctor"/>
</dbReference>
<gene>
    <name evidence="5" type="ORF">RM530_02120</name>
</gene>
<dbReference type="InterPro" id="IPR041617">
    <property type="entry name" value="TPR_MalT"/>
</dbReference>
<dbReference type="PROSITE" id="PS50043">
    <property type="entry name" value="HTH_LUXR_2"/>
    <property type="match status" value="1"/>
</dbReference>
<keyword evidence="6" id="KW-1185">Reference proteome</keyword>
<evidence type="ECO:0000313" key="5">
    <source>
        <dbReference type="EMBL" id="MDT0496162.1"/>
    </source>
</evidence>
<dbReference type="EMBL" id="JAVRIC010000002">
    <property type="protein sequence ID" value="MDT0496162.1"/>
    <property type="molecule type" value="Genomic_DNA"/>
</dbReference>
<dbReference type="InterPro" id="IPR011990">
    <property type="entry name" value="TPR-like_helical_dom_sf"/>
</dbReference>
<dbReference type="Pfam" id="PF00196">
    <property type="entry name" value="GerE"/>
    <property type="match status" value="1"/>
</dbReference>
<dbReference type="Proteomes" id="UP001254608">
    <property type="component" value="Unassembled WGS sequence"/>
</dbReference>
<keyword evidence="3" id="KW-0804">Transcription</keyword>
<dbReference type="SUPFAM" id="SSF48452">
    <property type="entry name" value="TPR-like"/>
    <property type="match status" value="2"/>
</dbReference>
<dbReference type="InterPro" id="IPR000792">
    <property type="entry name" value="Tscrpt_reg_LuxR_C"/>
</dbReference>
<dbReference type="Gene3D" id="1.10.10.10">
    <property type="entry name" value="Winged helix-like DNA-binding domain superfamily/Winged helix DNA-binding domain"/>
    <property type="match status" value="1"/>
</dbReference>
<comment type="caution">
    <text evidence="5">The sequence shown here is derived from an EMBL/GenBank/DDBJ whole genome shotgun (WGS) entry which is preliminary data.</text>
</comment>
<dbReference type="CDD" id="cd06170">
    <property type="entry name" value="LuxR_C_like"/>
    <property type="match status" value="1"/>
</dbReference>
<dbReference type="InterPro" id="IPR027417">
    <property type="entry name" value="P-loop_NTPase"/>
</dbReference>
<dbReference type="PRINTS" id="PR00038">
    <property type="entry name" value="HTHLUXR"/>
</dbReference>
<organism evidence="5 6">
    <name type="scientific">Banduia mediterranea</name>
    <dbReference type="NCBI Taxonomy" id="3075609"/>
    <lineage>
        <taxon>Bacteria</taxon>
        <taxon>Pseudomonadati</taxon>
        <taxon>Pseudomonadota</taxon>
        <taxon>Gammaproteobacteria</taxon>
        <taxon>Nevskiales</taxon>
        <taxon>Algiphilaceae</taxon>
        <taxon>Banduia</taxon>
    </lineage>
</organism>
<dbReference type="InterPro" id="IPR059106">
    <property type="entry name" value="WHD_MalT"/>
</dbReference>
<dbReference type="PANTHER" id="PTHR43214:SF41">
    <property type="entry name" value="NITRATE_NITRITE RESPONSE REGULATOR PROTEIN NARP"/>
    <property type="match status" value="1"/>
</dbReference>
<dbReference type="SMART" id="SM00421">
    <property type="entry name" value="HTH_LUXR"/>
    <property type="match status" value="1"/>
</dbReference>
<dbReference type="Pfam" id="PF25873">
    <property type="entry name" value="WHD_MalT"/>
    <property type="match status" value="1"/>
</dbReference>
<dbReference type="InterPro" id="IPR019734">
    <property type="entry name" value="TPR_rpt"/>
</dbReference>
<evidence type="ECO:0000259" key="4">
    <source>
        <dbReference type="PROSITE" id="PS50043"/>
    </source>
</evidence>
<accession>A0ABU2WE60</accession>
<protein>
    <submittedName>
        <fullName evidence="5">LuxR C-terminal-related transcriptional regulator</fullName>
    </submittedName>
</protein>
<evidence type="ECO:0000256" key="2">
    <source>
        <dbReference type="ARBA" id="ARBA00023125"/>
    </source>
</evidence>
<evidence type="ECO:0000313" key="6">
    <source>
        <dbReference type="Proteomes" id="UP001254608"/>
    </source>
</evidence>
<dbReference type="SUPFAM" id="SSF52540">
    <property type="entry name" value="P-loop containing nucleoside triphosphate hydrolases"/>
    <property type="match status" value="1"/>
</dbReference>
<dbReference type="PANTHER" id="PTHR43214">
    <property type="entry name" value="TWO-COMPONENT RESPONSE REGULATOR"/>
    <property type="match status" value="1"/>
</dbReference>
<feature type="domain" description="HTH luxR-type" evidence="4">
    <location>
        <begin position="805"/>
        <end position="870"/>
    </location>
</feature>
<keyword evidence="1" id="KW-0805">Transcription regulation</keyword>
<dbReference type="InterPro" id="IPR036388">
    <property type="entry name" value="WH-like_DNA-bd_sf"/>
</dbReference>